<evidence type="ECO:0000313" key="2">
    <source>
        <dbReference type="Proteomes" id="UP000287033"/>
    </source>
</evidence>
<dbReference type="Proteomes" id="UP000287033">
    <property type="component" value="Unassembled WGS sequence"/>
</dbReference>
<sequence>MKHVRRNVLLRNKTMVVLGQAFVQECSLVDEHKLLNVIHPHGLALLRYSCIEQQLPIEMMLLPSALERQWARTWKSEVIEVAL</sequence>
<comment type="caution">
    <text evidence="1">The sequence shown here is derived from an EMBL/GenBank/DDBJ whole genome shotgun (WGS) entry which is preliminary data.</text>
</comment>
<dbReference type="AlphaFoldDB" id="A0A401T6L5"/>
<gene>
    <name evidence="1" type="ORF">chiPu_0016803</name>
</gene>
<keyword evidence="2" id="KW-1185">Reference proteome</keyword>
<accession>A0A401T6L5</accession>
<reference evidence="1 2" key="1">
    <citation type="journal article" date="2018" name="Nat. Ecol. Evol.">
        <title>Shark genomes provide insights into elasmobranch evolution and the origin of vertebrates.</title>
        <authorList>
            <person name="Hara Y"/>
            <person name="Yamaguchi K"/>
            <person name="Onimaru K"/>
            <person name="Kadota M"/>
            <person name="Koyanagi M"/>
            <person name="Keeley SD"/>
            <person name="Tatsumi K"/>
            <person name="Tanaka K"/>
            <person name="Motone F"/>
            <person name="Kageyama Y"/>
            <person name="Nozu R"/>
            <person name="Adachi N"/>
            <person name="Nishimura O"/>
            <person name="Nakagawa R"/>
            <person name="Tanegashima C"/>
            <person name="Kiyatake I"/>
            <person name="Matsumoto R"/>
            <person name="Murakumo K"/>
            <person name="Nishida K"/>
            <person name="Terakita A"/>
            <person name="Kuratani S"/>
            <person name="Sato K"/>
            <person name="Hyodo S Kuraku.S."/>
        </authorList>
    </citation>
    <scope>NUCLEOTIDE SEQUENCE [LARGE SCALE GENOMIC DNA]</scope>
</reference>
<name>A0A401T6L5_CHIPU</name>
<proteinExistence type="predicted"/>
<dbReference type="EMBL" id="BEZZ01001154">
    <property type="protein sequence ID" value="GCC38289.1"/>
    <property type="molecule type" value="Genomic_DNA"/>
</dbReference>
<organism evidence="1 2">
    <name type="scientific">Chiloscyllium punctatum</name>
    <name type="common">Brownbanded bambooshark</name>
    <name type="synonym">Hemiscyllium punctatum</name>
    <dbReference type="NCBI Taxonomy" id="137246"/>
    <lineage>
        <taxon>Eukaryota</taxon>
        <taxon>Metazoa</taxon>
        <taxon>Chordata</taxon>
        <taxon>Craniata</taxon>
        <taxon>Vertebrata</taxon>
        <taxon>Chondrichthyes</taxon>
        <taxon>Elasmobranchii</taxon>
        <taxon>Galeomorphii</taxon>
        <taxon>Galeoidea</taxon>
        <taxon>Orectolobiformes</taxon>
        <taxon>Hemiscylliidae</taxon>
        <taxon>Chiloscyllium</taxon>
    </lineage>
</organism>
<evidence type="ECO:0000313" key="1">
    <source>
        <dbReference type="EMBL" id="GCC38289.1"/>
    </source>
</evidence>
<protein>
    <submittedName>
        <fullName evidence="1">Uncharacterized protein</fullName>
    </submittedName>
</protein>